<gene>
    <name evidence="1" type="ORF">NE663_07330</name>
</gene>
<dbReference type="Proteomes" id="UP001524435">
    <property type="component" value="Unassembled WGS sequence"/>
</dbReference>
<evidence type="ECO:0000313" key="2">
    <source>
        <dbReference type="Proteomes" id="UP001524435"/>
    </source>
</evidence>
<dbReference type="PANTHER" id="PTHR40056:SF1">
    <property type="entry name" value="DUF1836 DOMAIN-CONTAINING PROTEIN"/>
    <property type="match status" value="1"/>
</dbReference>
<reference evidence="1 2" key="1">
    <citation type="submission" date="2022-06" db="EMBL/GenBank/DDBJ databases">
        <title>Isolation of gut microbiota from human fecal samples.</title>
        <authorList>
            <person name="Pamer E.G."/>
            <person name="Barat B."/>
            <person name="Waligurski E."/>
            <person name="Medina S."/>
            <person name="Paddock L."/>
            <person name="Mostad J."/>
        </authorList>
    </citation>
    <scope>NUCLEOTIDE SEQUENCE [LARGE SCALE GENOMIC DNA]</scope>
    <source>
        <strain evidence="1 2">DFI.6.1</strain>
    </source>
</reference>
<dbReference type="PANTHER" id="PTHR40056">
    <property type="entry name" value="HYPOTHETICAL CYTOSOLIC PROTEIN"/>
    <property type="match status" value="1"/>
</dbReference>
<proteinExistence type="predicted"/>
<protein>
    <submittedName>
        <fullName evidence="1">DUF1836 domain-containing protein</fullName>
    </submittedName>
</protein>
<dbReference type="EMBL" id="JANGCH010000009">
    <property type="protein sequence ID" value="MCQ5122068.1"/>
    <property type="molecule type" value="Genomic_DNA"/>
</dbReference>
<organism evidence="1 2">
    <name type="scientific">Massilicoli timonensis</name>
    <dbReference type="NCBI Taxonomy" id="2015901"/>
    <lineage>
        <taxon>Bacteria</taxon>
        <taxon>Bacillati</taxon>
        <taxon>Bacillota</taxon>
        <taxon>Erysipelotrichia</taxon>
        <taxon>Erysipelotrichales</taxon>
        <taxon>Erysipelotrichaceae</taxon>
        <taxon>Massilicoli</taxon>
    </lineage>
</organism>
<accession>A0ABT1SLH9</accession>
<dbReference type="Pfam" id="PF08876">
    <property type="entry name" value="DUF1836"/>
    <property type="match status" value="1"/>
</dbReference>
<comment type="caution">
    <text evidence="1">The sequence shown here is derived from an EMBL/GenBank/DDBJ whole genome shotgun (WGS) entry which is preliminary data.</text>
</comment>
<dbReference type="RefSeq" id="WP_256197957.1">
    <property type="nucleotide sequence ID" value="NZ_JANGCH010000009.1"/>
</dbReference>
<dbReference type="InterPro" id="IPR014975">
    <property type="entry name" value="DUF1836"/>
</dbReference>
<keyword evidence="2" id="KW-1185">Reference proteome</keyword>
<evidence type="ECO:0000313" key="1">
    <source>
        <dbReference type="EMBL" id="MCQ5122068.1"/>
    </source>
</evidence>
<sequence length="189" mass="21479">MEDPIISQEWITSLEQFHLPRWEELPDFEIYMNQLITIVSQYVAIFQDKEGSMITASMINNYVKAKIMPRPLKKKYNKVHIAYALAITILKEVLTISEIRDGIEIQSERSGLKGAYHIFCDELELATSTVAKALKSGTLPFEELVIASDKMAMKLCTFSLISKLITRKMVAKSMQLKRLGEQGCADSIE</sequence>
<name>A0ABT1SLH9_9FIRM</name>